<dbReference type="PANTHER" id="PTHR45913:SF19">
    <property type="entry name" value="LOW QUALITY PROTEIN: ZINC FINGER BED DOMAIN-CONTAINING PROTEIN 5-LIKE"/>
    <property type="match status" value="1"/>
</dbReference>
<evidence type="ECO:0000313" key="2">
    <source>
        <dbReference type="Proteomes" id="UP000235965"/>
    </source>
</evidence>
<sequence length="279" mass="32624">MRTHSMVHHESLDRKELVPQPSEVMDTVVKTINYMKTRPLKSREEEILVHAEDEHSVSMLAYLSDIFQKFNTTQGNNTNVIVVTDKVKEFIGKLCVLVRKQQGKSLDIFSSSKYFVEENIVHSVNLHSRFSKYFPEVLSDKYKWITDPVHAVSPQNYDFYLEEEENYIDIYVYIHVSDISPEVQFPRKSYTEFLVDIGEEFLQLKRKALNYLLPFTTSYVCETGFLEVAAIRTQFHSIVNLEKSLRVAISKLYPPIIRHVQRGNHAHSPNPGMKHLFYF</sequence>
<dbReference type="AlphaFoldDB" id="A0A2J7PEA8"/>
<accession>A0A2J7PEA8</accession>
<gene>
    <name evidence="1" type="ORF">B7P43_G11540</name>
</gene>
<reference evidence="1 2" key="1">
    <citation type="submission" date="2017-12" db="EMBL/GenBank/DDBJ databases">
        <title>Hemimetabolous genomes reveal molecular basis of termite eusociality.</title>
        <authorList>
            <person name="Harrison M.C."/>
            <person name="Jongepier E."/>
            <person name="Robertson H.M."/>
            <person name="Arning N."/>
            <person name="Bitard-Feildel T."/>
            <person name="Chao H."/>
            <person name="Childers C.P."/>
            <person name="Dinh H."/>
            <person name="Doddapaneni H."/>
            <person name="Dugan S."/>
            <person name="Gowin J."/>
            <person name="Greiner C."/>
            <person name="Han Y."/>
            <person name="Hu H."/>
            <person name="Hughes D.S.T."/>
            <person name="Huylmans A.-K."/>
            <person name="Kemena C."/>
            <person name="Kremer L.P.M."/>
            <person name="Lee S.L."/>
            <person name="Lopez-Ezquerra A."/>
            <person name="Mallet L."/>
            <person name="Monroy-Kuhn J.M."/>
            <person name="Moser A."/>
            <person name="Murali S.C."/>
            <person name="Muzny D.M."/>
            <person name="Otani S."/>
            <person name="Piulachs M.-D."/>
            <person name="Poelchau M."/>
            <person name="Qu J."/>
            <person name="Schaub F."/>
            <person name="Wada-Katsumata A."/>
            <person name="Worley K.C."/>
            <person name="Xie Q."/>
            <person name="Ylla G."/>
            <person name="Poulsen M."/>
            <person name="Gibbs R.A."/>
            <person name="Schal C."/>
            <person name="Richards S."/>
            <person name="Belles X."/>
            <person name="Korb J."/>
            <person name="Bornberg-Bauer E."/>
        </authorList>
    </citation>
    <scope>NUCLEOTIDE SEQUENCE [LARGE SCALE GENOMIC DNA]</scope>
    <source>
        <tissue evidence="1">Whole body</tissue>
    </source>
</reference>
<comment type="caution">
    <text evidence="1">The sequence shown here is derived from an EMBL/GenBank/DDBJ whole genome shotgun (WGS) entry which is preliminary data.</text>
</comment>
<dbReference type="EMBL" id="NEVH01026105">
    <property type="protein sequence ID" value="PNF14665.1"/>
    <property type="molecule type" value="Genomic_DNA"/>
</dbReference>
<proteinExistence type="predicted"/>
<dbReference type="Proteomes" id="UP000235965">
    <property type="component" value="Unassembled WGS sequence"/>
</dbReference>
<dbReference type="PANTHER" id="PTHR45913">
    <property type="entry name" value="EPM2A-INTERACTING PROTEIN 1"/>
    <property type="match status" value="1"/>
</dbReference>
<dbReference type="STRING" id="105785.A0A2J7PEA8"/>
<evidence type="ECO:0000313" key="1">
    <source>
        <dbReference type="EMBL" id="PNF14665.1"/>
    </source>
</evidence>
<name>A0A2J7PEA8_9NEOP</name>
<evidence type="ECO:0008006" key="3">
    <source>
        <dbReference type="Google" id="ProtNLM"/>
    </source>
</evidence>
<keyword evidence="2" id="KW-1185">Reference proteome</keyword>
<dbReference type="InParanoid" id="A0A2J7PEA8"/>
<protein>
    <recommendedName>
        <fullName evidence="3">HAT C-terminal dimerisation domain-containing protein</fullName>
    </recommendedName>
</protein>
<organism evidence="1 2">
    <name type="scientific">Cryptotermes secundus</name>
    <dbReference type="NCBI Taxonomy" id="105785"/>
    <lineage>
        <taxon>Eukaryota</taxon>
        <taxon>Metazoa</taxon>
        <taxon>Ecdysozoa</taxon>
        <taxon>Arthropoda</taxon>
        <taxon>Hexapoda</taxon>
        <taxon>Insecta</taxon>
        <taxon>Pterygota</taxon>
        <taxon>Neoptera</taxon>
        <taxon>Polyneoptera</taxon>
        <taxon>Dictyoptera</taxon>
        <taxon>Blattodea</taxon>
        <taxon>Blattoidea</taxon>
        <taxon>Termitoidae</taxon>
        <taxon>Kalotermitidae</taxon>
        <taxon>Cryptotermitinae</taxon>
        <taxon>Cryptotermes</taxon>
    </lineage>
</organism>